<dbReference type="Proteomes" id="UP000066203">
    <property type="component" value="Chromosome"/>
</dbReference>
<dbReference type="EMBL" id="AP014938">
    <property type="protein sequence ID" value="BAS19672.1"/>
    <property type="molecule type" value="Genomic_DNA"/>
</dbReference>
<proteinExistence type="predicted"/>
<organism evidence="1">
    <name type="scientific">Rothia mucilaginosa</name>
    <dbReference type="NCBI Taxonomy" id="43675"/>
    <lineage>
        <taxon>Bacteria</taxon>
        <taxon>Bacillati</taxon>
        <taxon>Actinomycetota</taxon>
        <taxon>Actinomycetes</taxon>
        <taxon>Micrococcales</taxon>
        <taxon>Micrococcaceae</taxon>
        <taxon>Rothia</taxon>
    </lineage>
</organism>
<name>A0A0K2RYN1_9MICC</name>
<protein>
    <submittedName>
        <fullName evidence="1">Uncharacterized protein</fullName>
    </submittedName>
</protein>
<gene>
    <name evidence="1" type="ORF">RM6536_0425</name>
</gene>
<evidence type="ECO:0000313" key="2">
    <source>
        <dbReference type="Proteomes" id="UP000066203"/>
    </source>
</evidence>
<sequence>MFFCNRCNFHGVSKSLSVSRPSGAARLSQRRRYMVMVLCPSPAPRYIGEVKRQRRRHHHGTAASS</sequence>
<evidence type="ECO:0000313" key="1">
    <source>
        <dbReference type="EMBL" id="BAS19672.1"/>
    </source>
</evidence>
<dbReference type="PATRIC" id="fig|43675.28.peg.427"/>
<accession>A0A0K2RYN1</accession>
<reference evidence="2" key="1">
    <citation type="submission" date="2015-08" db="EMBL/GenBank/DDBJ databases">
        <title>Complete genome sequence of Rothia mucilaginosa strain NUM-Rm6536.</title>
        <authorList>
            <person name="Nambu T."/>
        </authorList>
    </citation>
    <scope>NUCLEOTIDE SEQUENCE [LARGE SCALE GENOMIC DNA]</scope>
    <source>
        <strain evidence="2">NUM-Rm6536</strain>
    </source>
</reference>
<dbReference type="AlphaFoldDB" id="A0A0K2RYN1"/>